<proteinExistence type="predicted"/>
<dbReference type="KEGG" id="pfj:MYCFIDRAFT_209366"/>
<sequence>MPPRNSKASRDNASFTVDDSSSSSDVDEFVVVFAGRTAAELKDGKPIHYSKQLKKIIITHAITNAYAAKSPPTLAVFLDLFLHKLGGTAVTSLGSKSIVTSCVQSVAGELTTLLCASGTAGLVQEQKVDGDQYRVLVSKALIKLVENDELKMSMFKSGHLEDLHAQLGRRMKAMVAASDALPVSLISSPSRRLITFTSTKSLVRIVVDHLIRTGQIRSSGNPFTGQFRAGTAISQAPIAAYYGHETVTVTEADSRALAAKDKNRDAQARAYKNWGKYMVKAMMAAEEADLDDLPAHAKKSWEWNGCTMNFDEEKDYVACSLSPPRRQQESFEKLIVNVPNPIVGNGEASGDDTETGTVKSEDEDCSALVGTLHMTLRSLPCLPQYARPHIHTHPITSRRRRRSADINVEELQALQDSHQSFFRKNQVHANFTDFFLFPAGPFPRP</sequence>
<dbReference type="OrthoDB" id="10578405at2759"/>
<feature type="region of interest" description="Disordered" evidence="1">
    <location>
        <begin position="1"/>
        <end position="22"/>
    </location>
</feature>
<dbReference type="VEuPathDB" id="FungiDB:MYCFIDRAFT_209366"/>
<dbReference type="RefSeq" id="XP_007932414.1">
    <property type="nucleotide sequence ID" value="XM_007934223.1"/>
</dbReference>
<keyword evidence="3" id="KW-1185">Reference proteome</keyword>
<protein>
    <submittedName>
        <fullName evidence="2">Uncharacterized protein</fullName>
    </submittedName>
</protein>
<organism evidence="2 3">
    <name type="scientific">Pseudocercospora fijiensis (strain CIRAD86)</name>
    <name type="common">Black leaf streak disease fungus</name>
    <name type="synonym">Mycosphaerella fijiensis</name>
    <dbReference type="NCBI Taxonomy" id="383855"/>
    <lineage>
        <taxon>Eukaryota</taxon>
        <taxon>Fungi</taxon>
        <taxon>Dikarya</taxon>
        <taxon>Ascomycota</taxon>
        <taxon>Pezizomycotina</taxon>
        <taxon>Dothideomycetes</taxon>
        <taxon>Dothideomycetidae</taxon>
        <taxon>Mycosphaerellales</taxon>
        <taxon>Mycosphaerellaceae</taxon>
        <taxon>Pseudocercospora</taxon>
    </lineage>
</organism>
<accession>M2YGP0</accession>
<evidence type="ECO:0000256" key="1">
    <source>
        <dbReference type="SAM" id="MobiDB-lite"/>
    </source>
</evidence>
<evidence type="ECO:0000313" key="3">
    <source>
        <dbReference type="Proteomes" id="UP000016932"/>
    </source>
</evidence>
<dbReference type="HOGENOM" id="CLU_615574_0_0_1"/>
<dbReference type="EMBL" id="KB446572">
    <property type="protein sequence ID" value="EME76975.1"/>
    <property type="molecule type" value="Genomic_DNA"/>
</dbReference>
<dbReference type="GeneID" id="19336776"/>
<reference evidence="2 3" key="1">
    <citation type="journal article" date="2012" name="PLoS Pathog.">
        <title>Diverse lifestyles and strategies of plant pathogenesis encoded in the genomes of eighteen Dothideomycetes fungi.</title>
        <authorList>
            <person name="Ohm R.A."/>
            <person name="Feau N."/>
            <person name="Henrissat B."/>
            <person name="Schoch C.L."/>
            <person name="Horwitz B.A."/>
            <person name="Barry K.W."/>
            <person name="Condon B.J."/>
            <person name="Copeland A.C."/>
            <person name="Dhillon B."/>
            <person name="Glaser F."/>
            <person name="Hesse C.N."/>
            <person name="Kosti I."/>
            <person name="LaButti K."/>
            <person name="Lindquist E.A."/>
            <person name="Lucas S."/>
            <person name="Salamov A.A."/>
            <person name="Bradshaw R.E."/>
            <person name="Ciuffetti L."/>
            <person name="Hamelin R.C."/>
            <person name="Kema G.H.J."/>
            <person name="Lawrence C."/>
            <person name="Scott J.A."/>
            <person name="Spatafora J.W."/>
            <person name="Turgeon B.G."/>
            <person name="de Wit P.J.G.M."/>
            <person name="Zhong S."/>
            <person name="Goodwin S.B."/>
            <person name="Grigoriev I.V."/>
        </authorList>
    </citation>
    <scope>NUCLEOTIDE SEQUENCE [LARGE SCALE GENOMIC DNA]</scope>
    <source>
        <strain evidence="2 3">CIRAD86</strain>
    </source>
</reference>
<dbReference type="AlphaFoldDB" id="M2YGP0"/>
<dbReference type="Proteomes" id="UP000016932">
    <property type="component" value="Unassembled WGS sequence"/>
</dbReference>
<gene>
    <name evidence="2" type="ORF">MYCFIDRAFT_209366</name>
</gene>
<name>M2YGP0_PSEFD</name>
<evidence type="ECO:0000313" key="2">
    <source>
        <dbReference type="EMBL" id="EME76975.1"/>
    </source>
</evidence>